<dbReference type="GO" id="GO:0016814">
    <property type="term" value="F:hydrolase activity, acting on carbon-nitrogen (but not peptide) bonds, in cyclic amidines"/>
    <property type="evidence" value="ECO:0007669"/>
    <property type="project" value="TreeGrafter"/>
</dbReference>
<dbReference type="InterPro" id="IPR006311">
    <property type="entry name" value="TAT_signal"/>
</dbReference>
<dbReference type="Proteomes" id="UP000030853">
    <property type="component" value="Unassembled WGS sequence"/>
</dbReference>
<dbReference type="InterPro" id="IPR011059">
    <property type="entry name" value="Metal-dep_hydrolase_composite"/>
</dbReference>
<dbReference type="NCBIfam" id="NF005312">
    <property type="entry name" value="PRK06846.1"/>
    <property type="match status" value="1"/>
</dbReference>
<evidence type="ECO:0000313" key="3">
    <source>
        <dbReference type="Proteomes" id="UP000030853"/>
    </source>
</evidence>
<name>A0A0B1RDQ1_9GAMM</name>
<organism evidence="2 3">
    <name type="scientific">Pantoea rodasii</name>
    <dbReference type="NCBI Taxonomy" id="1076549"/>
    <lineage>
        <taxon>Bacteria</taxon>
        <taxon>Pseudomonadati</taxon>
        <taxon>Pseudomonadota</taxon>
        <taxon>Gammaproteobacteria</taxon>
        <taxon>Enterobacterales</taxon>
        <taxon>Erwiniaceae</taxon>
        <taxon>Pantoea</taxon>
    </lineage>
</organism>
<dbReference type="RefSeq" id="WP_039328664.1">
    <property type="nucleotide sequence ID" value="NZ_JTJJ01000017.1"/>
</dbReference>
<evidence type="ECO:0000259" key="1">
    <source>
        <dbReference type="Pfam" id="PF07969"/>
    </source>
</evidence>
<sequence length="456" mass="49377">MSLLSAGNRRDFLTSGIKLTAAGTLLGTGLASRASAAQTCVPENHSSINVSHYLLRNVRLEEGFIRKQDVITATRTGLYDVEINGDRIAAIHASGVSSPLPAWDAGGHILLPATRDMHIHLDKTFYGEGWRAPLPRKSVIDMIHQEEQILPELVPTSEMRAEKLIGLLQSKGSTEARSHCNIDPISKLEGLAHLQQAIANHRSDFSARIVAFPQHGLLRSHAEGMMREAMKMGANYVGGLDPTNVDGAMEKSLDTMFSIALDFAAPIDIHLHETEPHGVAAVRYMLKTVRENPQLKGKVTISHAFALGTLSGKELDAMIEELKEQQFSIATTVPIGRVIMPLPQLRAAGIPVWSGTDTIADHWQPFGSGSMLEKANVYSQLYRGPDEFSLSRALGIATNEVLPLNSQGEQQWPKAQDTATMMLVAASCSAEAVAHVAPVVATFHNGKQVFGSLAKV</sequence>
<gene>
    <name evidence="2" type="ORF">QU24_04130</name>
</gene>
<dbReference type="PROSITE" id="PS51318">
    <property type="entry name" value="TAT"/>
    <property type="match status" value="1"/>
</dbReference>
<dbReference type="SUPFAM" id="SSF51556">
    <property type="entry name" value="Metallo-dependent hydrolases"/>
    <property type="match status" value="1"/>
</dbReference>
<dbReference type="PANTHER" id="PTHR32027">
    <property type="entry name" value="CYTOSINE DEAMINASE"/>
    <property type="match status" value="1"/>
</dbReference>
<evidence type="ECO:0000313" key="2">
    <source>
        <dbReference type="EMBL" id="KHJ69352.1"/>
    </source>
</evidence>
<protein>
    <submittedName>
        <fullName evidence="2">Deaminase</fullName>
    </submittedName>
</protein>
<dbReference type="EMBL" id="JTJJ01000017">
    <property type="protein sequence ID" value="KHJ69352.1"/>
    <property type="molecule type" value="Genomic_DNA"/>
</dbReference>
<dbReference type="Pfam" id="PF07969">
    <property type="entry name" value="Amidohydro_3"/>
    <property type="match status" value="1"/>
</dbReference>
<dbReference type="Gene3D" id="3.20.20.140">
    <property type="entry name" value="Metal-dependent hydrolases"/>
    <property type="match status" value="1"/>
</dbReference>
<dbReference type="CDD" id="cd01293">
    <property type="entry name" value="Bact_CD"/>
    <property type="match status" value="1"/>
</dbReference>
<dbReference type="AlphaFoldDB" id="A0A0B1RDQ1"/>
<dbReference type="PANTHER" id="PTHR32027:SF9">
    <property type="entry name" value="BLL3847 PROTEIN"/>
    <property type="match status" value="1"/>
</dbReference>
<proteinExistence type="predicted"/>
<comment type="caution">
    <text evidence="2">The sequence shown here is derived from an EMBL/GenBank/DDBJ whole genome shotgun (WGS) entry which is preliminary data.</text>
</comment>
<dbReference type="InterPro" id="IPR052349">
    <property type="entry name" value="Metallo-hydrolase_Enzymes"/>
</dbReference>
<reference evidence="2 3" key="1">
    <citation type="submission" date="2014-11" db="EMBL/GenBank/DDBJ databases">
        <title>Genome sequencing of Pantoea rodasii ND03.</title>
        <authorList>
            <person name="Muhamad Yunos N.Y."/>
            <person name="Chan K.-G."/>
        </authorList>
    </citation>
    <scope>NUCLEOTIDE SEQUENCE [LARGE SCALE GENOMIC DNA]</scope>
    <source>
        <strain evidence="2 3">ND03</strain>
    </source>
</reference>
<dbReference type="SUPFAM" id="SSF51338">
    <property type="entry name" value="Composite domain of metallo-dependent hydrolases"/>
    <property type="match status" value="1"/>
</dbReference>
<dbReference type="InterPro" id="IPR032466">
    <property type="entry name" value="Metal_Hydrolase"/>
</dbReference>
<feature type="domain" description="Amidohydrolase 3" evidence="1">
    <location>
        <begin position="179"/>
        <end position="399"/>
    </location>
</feature>
<accession>A0A0B1RDQ1</accession>
<dbReference type="InterPro" id="IPR013108">
    <property type="entry name" value="Amidohydro_3"/>
</dbReference>
<dbReference type="Gene3D" id="2.30.40.10">
    <property type="entry name" value="Urease, subunit C, domain 1"/>
    <property type="match status" value="1"/>
</dbReference>